<dbReference type="AlphaFoldDB" id="C0VZ80"/>
<dbReference type="PANTHER" id="PTHR19288">
    <property type="entry name" value="4-NITROPHENYLPHOSPHATASE-RELATED"/>
    <property type="match status" value="1"/>
</dbReference>
<dbReference type="eggNOG" id="COG0647">
    <property type="taxonomic scope" value="Bacteria"/>
</dbReference>
<protein>
    <submittedName>
        <fullName evidence="1">Putative HAD hydrolase, TIGR01457 family</fullName>
    </submittedName>
</protein>
<reference evidence="1 2" key="1">
    <citation type="submission" date="2009-01" db="EMBL/GenBank/DDBJ databases">
        <authorList>
            <person name="Qin X."/>
            <person name="Bachman B."/>
            <person name="Battles P."/>
            <person name="Bell A."/>
            <person name="Bess C."/>
            <person name="Bickham C."/>
            <person name="Chaboub L."/>
            <person name="Chen D."/>
            <person name="Coyle M."/>
            <person name="Deiros D.R."/>
            <person name="Dinh H."/>
            <person name="Forbes L."/>
            <person name="Fowler G."/>
            <person name="Francisco L."/>
            <person name="Fu Q."/>
            <person name="Gubbala S."/>
            <person name="Hale W."/>
            <person name="Han Y."/>
            <person name="Hemphill L."/>
            <person name="Highlander S.K."/>
            <person name="Hirani K."/>
            <person name="Hogues M."/>
            <person name="Jackson L."/>
            <person name="Jakkamsetti A."/>
            <person name="Javaid M."/>
            <person name="Jiang H."/>
            <person name="Korchina V."/>
            <person name="Kovar C."/>
            <person name="Lara F."/>
            <person name="Lee S."/>
            <person name="Mata R."/>
            <person name="Mathew T."/>
            <person name="Moen C."/>
            <person name="Morales K."/>
            <person name="Munidasa M."/>
            <person name="Nazareth L."/>
            <person name="Ngo R."/>
            <person name="Nguyen L."/>
            <person name="Okwuonu G."/>
            <person name="Ongeri F."/>
            <person name="Patil S."/>
            <person name="Petrosino J."/>
            <person name="Pham C."/>
            <person name="Pham P."/>
            <person name="Pu L.-L."/>
            <person name="Puazo M."/>
            <person name="Raj R."/>
            <person name="Reid J."/>
            <person name="Rouhana J."/>
            <person name="Saada N."/>
            <person name="Shang Y."/>
            <person name="Simmons D."/>
            <person name="Thornton R."/>
            <person name="Warren J."/>
            <person name="Weissenberger G."/>
            <person name="Zhang J."/>
            <person name="Zhang L."/>
            <person name="Zhou C."/>
            <person name="Zhu D."/>
            <person name="Muzny D."/>
            <person name="Worley K."/>
            <person name="Gibbs R."/>
        </authorList>
    </citation>
    <scope>NUCLEOTIDE SEQUENCE [LARGE SCALE GENOMIC DNA]</scope>
    <source>
        <strain evidence="1 2">DSM 15436</strain>
    </source>
</reference>
<dbReference type="Pfam" id="PF13344">
    <property type="entry name" value="Hydrolase_6"/>
    <property type="match status" value="1"/>
</dbReference>
<name>C0VZ80_9ACTO</name>
<dbReference type="GO" id="GO:0005737">
    <property type="term" value="C:cytoplasm"/>
    <property type="evidence" value="ECO:0007669"/>
    <property type="project" value="TreeGrafter"/>
</dbReference>
<dbReference type="Proteomes" id="UP000010301">
    <property type="component" value="Unassembled WGS sequence"/>
</dbReference>
<evidence type="ECO:0000313" key="1">
    <source>
        <dbReference type="EMBL" id="EEH64181.1"/>
    </source>
</evidence>
<evidence type="ECO:0000313" key="2">
    <source>
        <dbReference type="Proteomes" id="UP000010301"/>
    </source>
</evidence>
<dbReference type="GO" id="GO:0016791">
    <property type="term" value="F:phosphatase activity"/>
    <property type="evidence" value="ECO:0007669"/>
    <property type="project" value="TreeGrafter"/>
</dbReference>
<feature type="non-terminal residue" evidence="1">
    <location>
        <position position="1"/>
    </location>
</feature>
<dbReference type="RefSeq" id="WP_006547467.1">
    <property type="nucleotide sequence ID" value="NZ_DS999546.1"/>
</dbReference>
<dbReference type="SUPFAM" id="SSF56784">
    <property type="entry name" value="HAD-like"/>
    <property type="match status" value="1"/>
</dbReference>
<dbReference type="STRING" id="525245.HMPREF0044_0470"/>
<comment type="caution">
    <text evidence="1">The sequence shown here is derived from an EMBL/GenBank/DDBJ whole genome shotgun (WGS) entry which is preliminary data.</text>
</comment>
<dbReference type="Gene3D" id="3.40.50.1000">
    <property type="entry name" value="HAD superfamily/HAD-like"/>
    <property type="match status" value="2"/>
</dbReference>
<keyword evidence="1" id="KW-0378">Hydrolase</keyword>
<proteinExistence type="predicted"/>
<keyword evidence="2" id="KW-1185">Reference proteome</keyword>
<dbReference type="EMBL" id="ACFG01000006">
    <property type="protein sequence ID" value="EEH64181.1"/>
    <property type="molecule type" value="Genomic_DNA"/>
</dbReference>
<accession>C0VZ80</accession>
<dbReference type="Pfam" id="PF13242">
    <property type="entry name" value="Hydrolase_like"/>
    <property type="match status" value="1"/>
</dbReference>
<dbReference type="PANTHER" id="PTHR19288:SF95">
    <property type="entry name" value="D-GLYCEROL 3-PHOSPHATE PHOSPHATASE"/>
    <property type="match status" value="1"/>
</dbReference>
<dbReference type="InterPro" id="IPR036412">
    <property type="entry name" value="HAD-like_sf"/>
</dbReference>
<organism evidence="1 2">
    <name type="scientific">Gleimia coleocanis DSM 15436</name>
    <dbReference type="NCBI Taxonomy" id="525245"/>
    <lineage>
        <taxon>Bacteria</taxon>
        <taxon>Bacillati</taxon>
        <taxon>Actinomycetota</taxon>
        <taxon>Actinomycetes</taxon>
        <taxon>Actinomycetales</taxon>
        <taxon>Actinomycetaceae</taxon>
        <taxon>Gleimia</taxon>
    </lineage>
</organism>
<dbReference type="InterPro" id="IPR023214">
    <property type="entry name" value="HAD_sf"/>
</dbReference>
<dbReference type="InterPro" id="IPR006357">
    <property type="entry name" value="HAD-SF_hydro_IIA"/>
</dbReference>
<sequence>FERRDDRGGRKFDRRDDRPRVDFNKDERRAFSAERANHLNEQFDAEFAAPNTSTIDGLFMPEGVEATELDTHVLKALETLGARGQEEVAKLLVMAGQLIDIDPELGYKYAQAAVKRAGRIDIVREAAALTAYATERYQEALREVRAVRRMRGDFALRAVEADCERALGKPEKALELVEDTPMDQVSLEEQVELVIVAAGARADLEEHETALLLVENALEKIGTKAEEHVISRLLLAQVTHLRSLGRNLEADEIEASIPEEDDAEIIDFLELADADIDDVRSDLKGSEEAPATRYDTLILDLDGVCYKGKEPIAHAAEGVTKATETGIVQVYVTNNSSRSPQAVAEQLSSLGFPADEHNVYTSAMDAMAIMGETIEAGSKVFVIGGEGLRKAVVEAGYELVDSADERPAAVVQGFDRSVDWAMLSEGALAINAGAKHFATNMDGSLPIERGFALGNGALVRAVRYSTGVKPEVAGKPLAGIYHRAIHLVNGERALAVGDRLETDIAGALNAGVPVMHVLTGVHSAKDLILADRGLRPQLVHLDMRGLNEPHPRPRHHRDGTWTCGVGQVAKVVNGKLTLDGVALVEDTTITLDSYRALIAAAWEQAAKGPKVFCPELTVVENDDPAGIVKTPEVVETEVETVAVEATEADAVVDFLPGEEDLEALLAETAHLEDEAH</sequence>
<dbReference type="HOGENOM" id="CLU_406307_0_0_11"/>
<dbReference type="eggNOG" id="COG0457">
    <property type="taxonomic scope" value="Bacteria"/>
</dbReference>
<gene>
    <name evidence="1" type="ORF">HMPREF0044_0470</name>
</gene>